<feature type="signal peptide" evidence="2">
    <location>
        <begin position="1"/>
        <end position="31"/>
    </location>
</feature>
<evidence type="ECO:0008006" key="5">
    <source>
        <dbReference type="Google" id="ProtNLM"/>
    </source>
</evidence>
<dbReference type="PROSITE" id="PS51318">
    <property type="entry name" value="TAT"/>
    <property type="match status" value="1"/>
</dbReference>
<gene>
    <name evidence="3" type="ORF">GCM10022215_25470</name>
</gene>
<keyword evidence="4" id="KW-1185">Reference proteome</keyword>
<evidence type="ECO:0000313" key="4">
    <source>
        <dbReference type="Proteomes" id="UP001501495"/>
    </source>
</evidence>
<accession>A0ABP7XKL4</accession>
<reference evidence="4" key="1">
    <citation type="journal article" date="2019" name="Int. J. Syst. Evol. Microbiol.">
        <title>The Global Catalogue of Microorganisms (GCM) 10K type strain sequencing project: providing services to taxonomists for standard genome sequencing and annotation.</title>
        <authorList>
            <consortium name="The Broad Institute Genomics Platform"/>
            <consortium name="The Broad Institute Genome Sequencing Center for Infectious Disease"/>
            <person name="Wu L."/>
            <person name="Ma J."/>
        </authorList>
    </citation>
    <scope>NUCLEOTIDE SEQUENCE [LARGE SCALE GENOMIC DNA]</scope>
    <source>
        <strain evidence="4">JCM 16703</strain>
    </source>
</reference>
<organism evidence="3 4">
    <name type="scientific">Nocardioides fonticola</name>
    <dbReference type="NCBI Taxonomy" id="450363"/>
    <lineage>
        <taxon>Bacteria</taxon>
        <taxon>Bacillati</taxon>
        <taxon>Actinomycetota</taxon>
        <taxon>Actinomycetes</taxon>
        <taxon>Propionibacteriales</taxon>
        <taxon>Nocardioidaceae</taxon>
        <taxon>Nocardioides</taxon>
    </lineage>
</organism>
<keyword evidence="2" id="KW-0732">Signal</keyword>
<evidence type="ECO:0000256" key="2">
    <source>
        <dbReference type="SAM" id="SignalP"/>
    </source>
</evidence>
<comment type="caution">
    <text evidence="3">The sequence shown here is derived from an EMBL/GenBank/DDBJ whole genome shotgun (WGS) entry which is preliminary data.</text>
</comment>
<feature type="compositionally biased region" description="Low complexity" evidence="1">
    <location>
        <begin position="31"/>
        <end position="70"/>
    </location>
</feature>
<feature type="region of interest" description="Disordered" evidence="1">
    <location>
        <begin position="31"/>
        <end position="73"/>
    </location>
</feature>
<dbReference type="Proteomes" id="UP001501495">
    <property type="component" value="Unassembled WGS sequence"/>
</dbReference>
<dbReference type="EMBL" id="BAAAZH010000017">
    <property type="protein sequence ID" value="GAA4121010.1"/>
    <property type="molecule type" value="Genomic_DNA"/>
</dbReference>
<feature type="chain" id="PRO_5046180405" description="Lipoprotein" evidence="2">
    <location>
        <begin position="32"/>
        <end position="210"/>
    </location>
</feature>
<evidence type="ECO:0000313" key="3">
    <source>
        <dbReference type="EMBL" id="GAA4121010.1"/>
    </source>
</evidence>
<dbReference type="RefSeq" id="WP_344733790.1">
    <property type="nucleotide sequence ID" value="NZ_BAAAZH010000017.1"/>
</dbReference>
<dbReference type="InterPro" id="IPR006311">
    <property type="entry name" value="TAT_signal"/>
</dbReference>
<proteinExistence type="predicted"/>
<sequence>MSELSHPRRRLAALAASAAILAALAGCSAEADSAGDDAGSSGSSGSATTSASSAADPDATPEATPSDPASDPVTSPYVVAAVAAARRSVDQVQQVHALWVATADDTGIPRSARVGLARTIRAALAELITVDTRLPPPAGTPAARLATVLEQYRALVARLAAGDGVRVPAGFGDDLARVDARWRSVLTDLGGLAGEDLLADVPTLLSPRSR</sequence>
<evidence type="ECO:0000256" key="1">
    <source>
        <dbReference type="SAM" id="MobiDB-lite"/>
    </source>
</evidence>
<name>A0ABP7XKL4_9ACTN</name>
<protein>
    <recommendedName>
        <fullName evidence="5">Lipoprotein</fullName>
    </recommendedName>
</protein>